<dbReference type="InterPro" id="IPR015927">
    <property type="entry name" value="Peptidase_S24_S26A/B/C"/>
</dbReference>
<organism evidence="5 6">
    <name type="scientific">Campylobacter sputorum subsp. sputorum</name>
    <dbReference type="NCBI Taxonomy" id="32024"/>
    <lineage>
        <taxon>Bacteria</taxon>
        <taxon>Pseudomonadati</taxon>
        <taxon>Campylobacterota</taxon>
        <taxon>Epsilonproteobacteria</taxon>
        <taxon>Campylobacterales</taxon>
        <taxon>Campylobacteraceae</taxon>
        <taxon>Campylobacter</taxon>
    </lineage>
</organism>
<evidence type="ECO:0000259" key="4">
    <source>
        <dbReference type="PROSITE" id="PS50943"/>
    </source>
</evidence>
<keyword evidence="2 5" id="KW-0238">DNA-binding</keyword>
<evidence type="ECO:0000313" key="5">
    <source>
        <dbReference type="EMBL" id="SUX11245.1"/>
    </source>
</evidence>
<evidence type="ECO:0000256" key="2">
    <source>
        <dbReference type="ARBA" id="ARBA00023125"/>
    </source>
</evidence>
<protein>
    <submittedName>
        <fullName evidence="5">DNA-binding protein</fullName>
    </submittedName>
</protein>
<proteinExistence type="predicted"/>
<dbReference type="CDD" id="cd06529">
    <property type="entry name" value="S24_LexA-like"/>
    <property type="match status" value="1"/>
</dbReference>
<dbReference type="Gene3D" id="2.10.109.10">
    <property type="entry name" value="Umud Fragment, subunit A"/>
    <property type="match status" value="1"/>
</dbReference>
<keyword evidence="6" id="KW-1185">Reference proteome</keyword>
<dbReference type="SUPFAM" id="SSF47413">
    <property type="entry name" value="lambda repressor-like DNA-binding domains"/>
    <property type="match status" value="1"/>
</dbReference>
<dbReference type="PANTHER" id="PTHR40661">
    <property type="match status" value="1"/>
</dbReference>
<dbReference type="PROSITE" id="PS50943">
    <property type="entry name" value="HTH_CROC1"/>
    <property type="match status" value="1"/>
</dbReference>
<name>A0A381DKS5_9BACT</name>
<dbReference type="SMART" id="SM00530">
    <property type="entry name" value="HTH_XRE"/>
    <property type="match status" value="1"/>
</dbReference>
<dbReference type="Gene3D" id="1.10.260.40">
    <property type="entry name" value="lambda repressor-like DNA-binding domains"/>
    <property type="match status" value="1"/>
</dbReference>
<dbReference type="GeneID" id="93090107"/>
<dbReference type="Pfam" id="PF01381">
    <property type="entry name" value="HTH_3"/>
    <property type="match status" value="1"/>
</dbReference>
<keyword evidence="1" id="KW-0805">Transcription regulation</keyword>
<evidence type="ECO:0000256" key="1">
    <source>
        <dbReference type="ARBA" id="ARBA00023015"/>
    </source>
</evidence>
<accession>A0A381DKS5</accession>
<dbReference type="EMBL" id="UFVD01000001">
    <property type="protein sequence ID" value="SUX11245.1"/>
    <property type="molecule type" value="Genomic_DNA"/>
</dbReference>
<dbReference type="CDD" id="cd00093">
    <property type="entry name" value="HTH_XRE"/>
    <property type="match status" value="1"/>
</dbReference>
<dbReference type="InterPro" id="IPR001387">
    <property type="entry name" value="Cro/C1-type_HTH"/>
</dbReference>
<gene>
    <name evidence="5" type="primary">immR</name>
    <name evidence="5" type="ORF">NCTC12475_01461</name>
</gene>
<evidence type="ECO:0000256" key="3">
    <source>
        <dbReference type="ARBA" id="ARBA00023163"/>
    </source>
</evidence>
<feature type="domain" description="HTH cro/C1-type" evidence="4">
    <location>
        <begin position="7"/>
        <end position="61"/>
    </location>
</feature>
<dbReference type="AlphaFoldDB" id="A0A381DKS5"/>
<dbReference type="PANTHER" id="PTHR40661:SF3">
    <property type="entry name" value="FELS-1 PROPHAGE TRANSCRIPTIONAL REGULATOR"/>
    <property type="match status" value="1"/>
</dbReference>
<sequence>MELCKKLRICRKDAGLSQEDASRQLNISTRTLQNYEYGTQVPNLDILKNIAKLYNVSMEYFLKDEELTQKNNYDEDTIYIPYFTNAKVSAGFGEIQNDNSNDCEFLPFQKQNLRDMFKIYNVDKLYAISCIGNSMMPTINEGEKIIFQNDGSFIEGAIYVIRKENELFVKRISKSPLMLISDNAQYEPIKIKNLEEIEILGRVIGSYDIRVKNF</sequence>
<reference evidence="5 6" key="1">
    <citation type="submission" date="2018-06" db="EMBL/GenBank/DDBJ databases">
        <authorList>
            <consortium name="Pathogen Informatics"/>
            <person name="Doyle S."/>
        </authorList>
    </citation>
    <scope>NUCLEOTIDE SEQUENCE [LARGE SCALE GENOMIC DNA]</scope>
    <source>
        <strain evidence="5 6">NCTC12475</strain>
    </source>
</reference>
<dbReference type="InterPro" id="IPR036286">
    <property type="entry name" value="LexA/Signal_pep-like_sf"/>
</dbReference>
<dbReference type="Proteomes" id="UP000254920">
    <property type="component" value="Unassembled WGS sequence"/>
</dbReference>
<dbReference type="SUPFAM" id="SSF51306">
    <property type="entry name" value="LexA/Signal peptidase"/>
    <property type="match status" value="1"/>
</dbReference>
<keyword evidence="3" id="KW-0804">Transcription</keyword>
<evidence type="ECO:0000313" key="6">
    <source>
        <dbReference type="Proteomes" id="UP000254920"/>
    </source>
</evidence>
<dbReference type="GO" id="GO:0003677">
    <property type="term" value="F:DNA binding"/>
    <property type="evidence" value="ECO:0007669"/>
    <property type="project" value="UniProtKB-KW"/>
</dbReference>
<dbReference type="Pfam" id="PF00717">
    <property type="entry name" value="Peptidase_S24"/>
    <property type="match status" value="1"/>
</dbReference>
<dbReference type="InterPro" id="IPR039418">
    <property type="entry name" value="LexA-like"/>
</dbReference>
<dbReference type="InterPro" id="IPR010982">
    <property type="entry name" value="Lambda_DNA-bd_dom_sf"/>
</dbReference>
<dbReference type="RefSeq" id="WP_161492066.1">
    <property type="nucleotide sequence ID" value="NZ_CP043427.1"/>
</dbReference>